<accession>A0A364KMY5</accession>
<name>A0A364KMY5_TALAM</name>
<dbReference type="GO" id="GO:0005634">
    <property type="term" value="C:nucleus"/>
    <property type="evidence" value="ECO:0007669"/>
    <property type="project" value="UniProtKB-SubCell"/>
</dbReference>
<keyword evidence="5" id="KW-0539">Nucleus</keyword>
<evidence type="ECO:0000259" key="9">
    <source>
        <dbReference type="Pfam" id="PF05837"/>
    </source>
</evidence>
<dbReference type="InterPro" id="IPR040034">
    <property type="entry name" value="CENP-H"/>
</dbReference>
<proteinExistence type="inferred from homology"/>
<dbReference type="GO" id="GO:0007052">
    <property type="term" value="P:mitotic spindle organization"/>
    <property type="evidence" value="ECO:0007669"/>
    <property type="project" value="TreeGrafter"/>
</dbReference>
<dbReference type="EMBL" id="MIKG01000001">
    <property type="protein sequence ID" value="RAO64910.1"/>
    <property type="molecule type" value="Genomic_DNA"/>
</dbReference>
<dbReference type="GO" id="GO:0051382">
    <property type="term" value="P:kinetochore assembly"/>
    <property type="evidence" value="ECO:0007669"/>
    <property type="project" value="InterPro"/>
</dbReference>
<keyword evidence="11" id="KW-1185">Reference proteome</keyword>
<organism evidence="10 11">
    <name type="scientific">Talaromyces amestolkiae</name>
    <dbReference type="NCBI Taxonomy" id="1196081"/>
    <lineage>
        <taxon>Eukaryota</taxon>
        <taxon>Fungi</taxon>
        <taxon>Dikarya</taxon>
        <taxon>Ascomycota</taxon>
        <taxon>Pezizomycotina</taxon>
        <taxon>Eurotiomycetes</taxon>
        <taxon>Eurotiomycetidae</taxon>
        <taxon>Eurotiales</taxon>
        <taxon>Trichocomaceae</taxon>
        <taxon>Talaromyces</taxon>
        <taxon>Talaromyces sect. Talaromyces</taxon>
    </lineage>
</organism>
<dbReference type="PANTHER" id="PTHR48122:SF1">
    <property type="entry name" value="CENTROMERE PROTEIN H"/>
    <property type="match status" value="1"/>
</dbReference>
<feature type="coiled-coil region" evidence="8">
    <location>
        <begin position="37"/>
        <end position="90"/>
    </location>
</feature>
<dbReference type="AlphaFoldDB" id="A0A364KMY5"/>
<keyword evidence="8" id="KW-0175">Coiled coil</keyword>
<dbReference type="Pfam" id="PF05837">
    <property type="entry name" value="CENP-H"/>
    <property type="match status" value="1"/>
</dbReference>
<dbReference type="OrthoDB" id="2274804at2759"/>
<dbReference type="Proteomes" id="UP000249363">
    <property type="component" value="Unassembled WGS sequence"/>
</dbReference>
<evidence type="ECO:0000256" key="8">
    <source>
        <dbReference type="SAM" id="Coils"/>
    </source>
</evidence>
<evidence type="ECO:0000256" key="2">
    <source>
        <dbReference type="ARBA" id="ARBA00004629"/>
    </source>
</evidence>
<dbReference type="STRING" id="1196081.A0A364KMY5"/>
<sequence>MASNDKDRYASNTSGLTEAETALLDLAADNRQKVLSLSSKEELLLQLYDQIQELELERAILEQDSEETTAEDAEEQLSVAERELLEARATFTVQRKATESILMTDPILKAVHSKATSPAERALLPLVNCRDVLSLVYENLSIARTATVEALSNAEVENIRLMEQNKGLASELLALTAQETSWRDRVSDKAVIAQLEDIEQEYKKTRAQRDTIQSMISALVVGSGVDWARDDRLRNLVLDELD</sequence>
<evidence type="ECO:0000313" key="11">
    <source>
        <dbReference type="Proteomes" id="UP000249363"/>
    </source>
</evidence>
<evidence type="ECO:0000256" key="5">
    <source>
        <dbReference type="ARBA" id="ARBA00023242"/>
    </source>
</evidence>
<dbReference type="InterPro" id="IPR008426">
    <property type="entry name" value="CENP-H_C"/>
</dbReference>
<keyword evidence="4" id="KW-0995">Kinetochore</keyword>
<dbReference type="RefSeq" id="XP_040729427.1">
    <property type="nucleotide sequence ID" value="XM_040882112.1"/>
</dbReference>
<feature type="domain" description="Centromere protein H C-terminal" evidence="9">
    <location>
        <begin position="43"/>
        <end position="240"/>
    </location>
</feature>
<evidence type="ECO:0000256" key="7">
    <source>
        <dbReference type="ARBA" id="ARBA00025735"/>
    </source>
</evidence>
<evidence type="ECO:0000256" key="4">
    <source>
        <dbReference type="ARBA" id="ARBA00022838"/>
    </source>
</evidence>
<evidence type="ECO:0000256" key="3">
    <source>
        <dbReference type="ARBA" id="ARBA00022454"/>
    </source>
</evidence>
<comment type="caution">
    <text evidence="10">The sequence shown here is derived from an EMBL/GenBank/DDBJ whole genome shotgun (WGS) entry which is preliminary data.</text>
</comment>
<dbReference type="PANTHER" id="PTHR48122">
    <property type="entry name" value="CENTROMERE PROTEIN H"/>
    <property type="match status" value="1"/>
</dbReference>
<evidence type="ECO:0000313" key="10">
    <source>
        <dbReference type="EMBL" id="RAO64910.1"/>
    </source>
</evidence>
<gene>
    <name evidence="10" type="ORF">BHQ10_000922</name>
</gene>
<keyword evidence="3" id="KW-0158">Chromosome</keyword>
<protein>
    <recommendedName>
        <fullName evidence="9">Centromere protein H C-terminal domain-containing protein</fullName>
    </recommendedName>
</protein>
<dbReference type="GeneID" id="63790139"/>
<dbReference type="GO" id="GO:0043515">
    <property type="term" value="F:kinetochore binding"/>
    <property type="evidence" value="ECO:0007669"/>
    <property type="project" value="TreeGrafter"/>
</dbReference>
<dbReference type="GO" id="GO:0007059">
    <property type="term" value="P:chromosome segregation"/>
    <property type="evidence" value="ECO:0007669"/>
    <property type="project" value="TreeGrafter"/>
</dbReference>
<comment type="similarity">
    <text evidence="7">Belongs to the CENP-H/MCM16 family.</text>
</comment>
<comment type="subcellular location">
    <subcellularLocation>
        <location evidence="2">Chromosome</location>
        <location evidence="2">Centromere</location>
        <location evidence="2">Kinetochore</location>
    </subcellularLocation>
    <subcellularLocation>
        <location evidence="1">Nucleus</location>
    </subcellularLocation>
</comment>
<evidence type="ECO:0000256" key="1">
    <source>
        <dbReference type="ARBA" id="ARBA00004123"/>
    </source>
</evidence>
<dbReference type="GO" id="GO:0000776">
    <property type="term" value="C:kinetochore"/>
    <property type="evidence" value="ECO:0007669"/>
    <property type="project" value="UniProtKB-KW"/>
</dbReference>
<keyword evidence="6" id="KW-0137">Centromere</keyword>
<reference evidence="10 11" key="1">
    <citation type="journal article" date="2017" name="Biotechnol. Biofuels">
        <title>Differential beta-glucosidase expression as a function of carbon source availability in Talaromyces amestolkiae: a genomic and proteomic approach.</title>
        <authorList>
            <person name="de Eugenio L.I."/>
            <person name="Mendez-Liter J.A."/>
            <person name="Nieto-Dominguez M."/>
            <person name="Alonso L."/>
            <person name="Gil-Munoz J."/>
            <person name="Barriuso J."/>
            <person name="Prieto A."/>
            <person name="Martinez M.J."/>
        </authorList>
    </citation>
    <scope>NUCLEOTIDE SEQUENCE [LARGE SCALE GENOMIC DNA]</scope>
    <source>
        <strain evidence="10 11">CIB</strain>
    </source>
</reference>
<evidence type="ECO:0000256" key="6">
    <source>
        <dbReference type="ARBA" id="ARBA00023328"/>
    </source>
</evidence>